<reference evidence="2 3" key="1">
    <citation type="submission" date="2019-02" db="EMBL/GenBank/DDBJ databases">
        <title>Opniocepnalus argus genome.</title>
        <authorList>
            <person name="Zhou C."/>
            <person name="Xiao S."/>
        </authorList>
    </citation>
    <scope>NUCLEOTIDE SEQUENCE [LARGE SCALE GENOMIC DNA]</scope>
    <source>
        <strain evidence="2">OARG1902GOOAL</strain>
        <tissue evidence="2">Muscle</tissue>
    </source>
</reference>
<evidence type="ECO:0000256" key="1">
    <source>
        <dbReference type="SAM" id="MobiDB-lite"/>
    </source>
</evidence>
<protein>
    <submittedName>
        <fullName evidence="2">Uncharacterized protein</fullName>
    </submittedName>
</protein>
<keyword evidence="3" id="KW-1185">Reference proteome</keyword>
<dbReference type="AlphaFoldDB" id="A0A6G1PW14"/>
<feature type="compositionally biased region" description="Basic and acidic residues" evidence="1">
    <location>
        <begin position="26"/>
        <end position="42"/>
    </location>
</feature>
<name>A0A6G1PW14_CHAAH</name>
<evidence type="ECO:0000313" key="2">
    <source>
        <dbReference type="EMBL" id="KAF3694531.1"/>
    </source>
</evidence>
<dbReference type="Proteomes" id="UP000503349">
    <property type="component" value="Chromosome 10"/>
</dbReference>
<accession>A0A6G1PW14</accession>
<sequence>MLRHRSSLSFSSSSQSTVAFSFSHRKVIEKLKSDSNDVKQGEPRPTMPTHQPRPTMPTQQPDPPAPTQQPDPPAPTHHADPPFRPSSILNSEHIELGFSLREPWLQKQAKLHLSACVT</sequence>
<feature type="region of interest" description="Disordered" evidence="1">
    <location>
        <begin position="1"/>
        <end position="90"/>
    </location>
</feature>
<evidence type="ECO:0000313" key="3">
    <source>
        <dbReference type="Proteomes" id="UP000503349"/>
    </source>
</evidence>
<feature type="compositionally biased region" description="Low complexity" evidence="1">
    <location>
        <begin position="43"/>
        <end position="59"/>
    </location>
</feature>
<reference evidence="3" key="2">
    <citation type="submission" date="2019-02" db="EMBL/GenBank/DDBJ databases">
        <title>Opniocepnalus argus Var Kimnra genome.</title>
        <authorList>
            <person name="Zhou C."/>
            <person name="Xiao S."/>
        </authorList>
    </citation>
    <scope>NUCLEOTIDE SEQUENCE [LARGE SCALE GENOMIC DNA]</scope>
</reference>
<organism evidence="2 3">
    <name type="scientific">Channa argus</name>
    <name type="common">Northern snakehead</name>
    <name type="synonym">Ophicephalus argus</name>
    <dbReference type="NCBI Taxonomy" id="215402"/>
    <lineage>
        <taxon>Eukaryota</taxon>
        <taxon>Metazoa</taxon>
        <taxon>Chordata</taxon>
        <taxon>Craniata</taxon>
        <taxon>Vertebrata</taxon>
        <taxon>Euteleostomi</taxon>
        <taxon>Actinopterygii</taxon>
        <taxon>Neopterygii</taxon>
        <taxon>Teleostei</taxon>
        <taxon>Neoteleostei</taxon>
        <taxon>Acanthomorphata</taxon>
        <taxon>Anabantaria</taxon>
        <taxon>Anabantiformes</taxon>
        <taxon>Channoidei</taxon>
        <taxon>Channidae</taxon>
        <taxon>Channa</taxon>
    </lineage>
</organism>
<gene>
    <name evidence="2" type="ORF">EXN66_Car010207</name>
</gene>
<proteinExistence type="predicted"/>
<feature type="compositionally biased region" description="Pro residues" evidence="1">
    <location>
        <begin position="60"/>
        <end position="75"/>
    </location>
</feature>
<feature type="compositionally biased region" description="Low complexity" evidence="1">
    <location>
        <begin position="7"/>
        <end position="22"/>
    </location>
</feature>
<dbReference type="EMBL" id="CM015721">
    <property type="protein sequence ID" value="KAF3694531.1"/>
    <property type="molecule type" value="Genomic_DNA"/>
</dbReference>